<dbReference type="GO" id="GO:0017125">
    <property type="term" value="F:deoxycytidyl transferase activity"/>
    <property type="evidence" value="ECO:0000318"/>
    <property type="project" value="GO_Central"/>
</dbReference>
<dbReference type="PANTHER" id="PTHR33936:SF25">
    <property type="entry name" value="C2H2-TYPE DOMAIN-CONTAINING PROTEIN"/>
    <property type="match status" value="1"/>
</dbReference>
<dbReference type="EnsemblMetazoa" id="PPA10311.1">
    <property type="protein sequence ID" value="PPA10311.1"/>
    <property type="gene ID" value="WBGene00099865"/>
</dbReference>
<organism evidence="7 8">
    <name type="scientific">Pristionchus pacificus</name>
    <name type="common">Parasitic nematode worm</name>
    <dbReference type="NCBI Taxonomy" id="54126"/>
    <lineage>
        <taxon>Eukaryota</taxon>
        <taxon>Metazoa</taxon>
        <taxon>Ecdysozoa</taxon>
        <taxon>Nematoda</taxon>
        <taxon>Chromadorea</taxon>
        <taxon>Rhabditida</taxon>
        <taxon>Rhabditina</taxon>
        <taxon>Diplogasteromorpha</taxon>
        <taxon>Diplogasteroidea</taxon>
        <taxon>Neodiplogasteridae</taxon>
        <taxon>Pristionchus</taxon>
    </lineage>
</organism>
<dbReference type="GO" id="GO:0070987">
    <property type="term" value="P:error-free translesion synthesis"/>
    <property type="evidence" value="ECO:0000318"/>
    <property type="project" value="GO_Central"/>
</dbReference>
<dbReference type="Gene3D" id="3.30.160.60">
    <property type="entry name" value="Classic Zinc Finger"/>
    <property type="match status" value="1"/>
</dbReference>
<keyword evidence="1" id="KW-0479">Metal-binding</keyword>
<dbReference type="Proteomes" id="UP000005239">
    <property type="component" value="Unassembled WGS sequence"/>
</dbReference>
<keyword evidence="8" id="KW-1185">Reference proteome</keyword>
<gene>
    <name evidence="7" type="primary">WBGene00099865</name>
</gene>
<dbReference type="InterPro" id="IPR007588">
    <property type="entry name" value="Znf_FLYWCH"/>
</dbReference>
<protein>
    <recommendedName>
        <fullName evidence="6">C2H2-type domain-containing protein</fullName>
    </recommendedName>
</protein>
<keyword evidence="3" id="KW-0862">Zinc</keyword>
<feature type="region of interest" description="Disordered" evidence="5">
    <location>
        <begin position="1"/>
        <end position="26"/>
    </location>
</feature>
<dbReference type="SMART" id="SM00355">
    <property type="entry name" value="ZnF_C2H2"/>
    <property type="match status" value="3"/>
</dbReference>
<name>A0A8R1YAS0_PRIPA</name>
<dbReference type="GO" id="GO:0003887">
    <property type="term" value="F:DNA-directed DNA polymerase activity"/>
    <property type="evidence" value="ECO:0000318"/>
    <property type="project" value="GO_Central"/>
</dbReference>
<dbReference type="PANTHER" id="PTHR33936">
    <property type="entry name" value="PROTEIN CBG17840"/>
    <property type="match status" value="1"/>
</dbReference>
<dbReference type="PROSITE" id="PS50157">
    <property type="entry name" value="ZINC_FINGER_C2H2_2"/>
    <property type="match status" value="1"/>
</dbReference>
<dbReference type="Gene3D" id="2.20.25.240">
    <property type="match status" value="1"/>
</dbReference>
<proteinExistence type="predicted"/>
<evidence type="ECO:0000313" key="7">
    <source>
        <dbReference type="EnsemblMetazoa" id="PPA10311.1"/>
    </source>
</evidence>
<evidence type="ECO:0000256" key="1">
    <source>
        <dbReference type="ARBA" id="ARBA00022723"/>
    </source>
</evidence>
<evidence type="ECO:0000256" key="2">
    <source>
        <dbReference type="ARBA" id="ARBA00022771"/>
    </source>
</evidence>
<dbReference type="AlphaFoldDB" id="A0A8R1YAS0"/>
<feature type="domain" description="C2H2-type" evidence="6">
    <location>
        <begin position="62"/>
        <end position="90"/>
    </location>
</feature>
<dbReference type="GO" id="GO:0008270">
    <property type="term" value="F:zinc ion binding"/>
    <property type="evidence" value="ECO:0007669"/>
    <property type="project" value="UniProtKB-KW"/>
</dbReference>
<reference evidence="7" key="2">
    <citation type="submission" date="2022-06" db="UniProtKB">
        <authorList>
            <consortium name="EnsemblMetazoa"/>
        </authorList>
    </citation>
    <scope>IDENTIFICATION</scope>
    <source>
        <strain evidence="7">PS312</strain>
    </source>
</reference>
<feature type="compositionally biased region" description="Low complexity" evidence="5">
    <location>
        <begin position="1"/>
        <end position="11"/>
    </location>
</feature>
<evidence type="ECO:0000259" key="6">
    <source>
        <dbReference type="PROSITE" id="PS50157"/>
    </source>
</evidence>
<dbReference type="Pfam" id="PF04500">
    <property type="entry name" value="FLYWCH"/>
    <property type="match status" value="1"/>
</dbReference>
<accession>A0A8R1YAS0</accession>
<sequence>MDSSSSSIIMDEVNSRESTPPPSSSVVIKEETDLQVSFNRVFKRRINTRSQSNVKETADESLTCPECGLLFTKPGNRNKHLRNVHDIEPELTPVEKKEKGCVDCGIIFPSISAYSAHRRDEHGTLFCPIPGCNWRGSSHKGLGKHATAEHSTNGKTFEWMKNEFENADEFEQFIREMYQKGHLWYIRNGSNSGSIDKIEYRYCFREDRRNRGKITNKILKNRKRKGKNEDEEEKKPNRILSGVEKSDSCCTSYMRVKWKAHGGVLAEYCIDHLGHESELTSLPLLPEHKEEIKVMMEIEDDPVEIVRRLRMKYEDIGGRLANIQEEDVREVMMEEVDPFGQKKMITNEEENTEDIGRTALISMEFSPSPSADETGDTSSALLALLDEHNVRDNSNISLGELVTSAQSQPQGKSSKKKAPRFKLTDNGFVFRFDKNSVCGERQFWRCERKSECAARIHTDMKGTIVKRINYHTHEANPNPDQVYLPKKRARLSPSNNSMDHNEGNGLPFSPTLRDELSGTNNGTFTATAMVNGGINGILDVFVKEEETGEMILNKDEARAGTSQNINGLVESDEFWKIFHLTKKVYAIVKKEVEKNENVTCDDDLVDVEVMSFLNDHRLRDYAPKLRRYSKTELLRLSVEECKEILEDVAEGVRMHHALRSECEENSNGINGNHNESGTSRPPIKVYVSNSDEMNPIYKMITLSEGTRNAQSFKSELVRRGIFCEDANLTICVNEGMLTVELCDEIMEDWKEDRVFRYRQNGEYFILEPTHGI</sequence>
<evidence type="ECO:0000256" key="3">
    <source>
        <dbReference type="ARBA" id="ARBA00022833"/>
    </source>
</evidence>
<dbReference type="InterPro" id="IPR052797">
    <property type="entry name" value="RegFact_GeneExpr_CellDeath"/>
</dbReference>
<keyword evidence="2 4" id="KW-0863">Zinc-finger</keyword>
<evidence type="ECO:0000313" key="8">
    <source>
        <dbReference type="Proteomes" id="UP000005239"/>
    </source>
</evidence>
<evidence type="ECO:0000256" key="4">
    <source>
        <dbReference type="PROSITE-ProRule" id="PRU00042"/>
    </source>
</evidence>
<dbReference type="InterPro" id="IPR013087">
    <property type="entry name" value="Znf_C2H2_type"/>
</dbReference>
<evidence type="ECO:0000256" key="5">
    <source>
        <dbReference type="SAM" id="MobiDB-lite"/>
    </source>
</evidence>
<dbReference type="OrthoDB" id="5806173at2759"/>
<dbReference type="GO" id="GO:0042276">
    <property type="term" value="P:error-prone translesion synthesis"/>
    <property type="evidence" value="ECO:0000318"/>
    <property type="project" value="GO_Central"/>
</dbReference>
<dbReference type="PROSITE" id="PS00028">
    <property type="entry name" value="ZINC_FINGER_C2H2_1"/>
    <property type="match status" value="2"/>
</dbReference>
<reference evidence="8" key="1">
    <citation type="journal article" date="2008" name="Nat. Genet.">
        <title>The Pristionchus pacificus genome provides a unique perspective on nematode lifestyle and parasitism.</title>
        <authorList>
            <person name="Dieterich C."/>
            <person name="Clifton S.W."/>
            <person name="Schuster L.N."/>
            <person name="Chinwalla A."/>
            <person name="Delehaunty K."/>
            <person name="Dinkelacker I."/>
            <person name="Fulton L."/>
            <person name="Fulton R."/>
            <person name="Godfrey J."/>
            <person name="Minx P."/>
            <person name="Mitreva M."/>
            <person name="Roeseler W."/>
            <person name="Tian H."/>
            <person name="Witte H."/>
            <person name="Yang S.P."/>
            <person name="Wilson R.K."/>
            <person name="Sommer R.J."/>
        </authorList>
    </citation>
    <scope>NUCLEOTIDE SEQUENCE [LARGE SCALE GENOMIC DNA]</scope>
    <source>
        <strain evidence="8">PS312</strain>
    </source>
</reference>